<feature type="domain" description="PTS EIIB type-2" evidence="15">
    <location>
        <begin position="123"/>
        <end position="218"/>
    </location>
</feature>
<feature type="transmembrane region" description="Helical" evidence="14">
    <location>
        <begin position="507"/>
        <end position="525"/>
    </location>
</feature>
<evidence type="ECO:0000256" key="4">
    <source>
        <dbReference type="ARBA" id="ARBA00022448"/>
    </source>
</evidence>
<comment type="subcellular location">
    <subcellularLocation>
        <location evidence="2">Cell inner membrane</location>
        <topology evidence="2">Multi-pass membrane protein</topology>
    </subcellularLocation>
</comment>
<keyword evidence="8" id="KW-0808">Transferase</keyword>
<keyword evidence="7" id="KW-0762">Sugar transport</keyword>
<keyword evidence="13 14" id="KW-0472">Membrane</keyword>
<evidence type="ECO:0000256" key="9">
    <source>
        <dbReference type="ARBA" id="ARBA00022683"/>
    </source>
</evidence>
<keyword evidence="6" id="KW-0597">Phosphoprotein</keyword>
<dbReference type="InterPro" id="IPR036095">
    <property type="entry name" value="PTS_EIIB-like_sf"/>
</dbReference>
<evidence type="ECO:0000256" key="2">
    <source>
        <dbReference type="ARBA" id="ARBA00004429"/>
    </source>
</evidence>
<dbReference type="GO" id="GO:0005351">
    <property type="term" value="F:carbohydrate:proton symporter activity"/>
    <property type="evidence" value="ECO:0007669"/>
    <property type="project" value="InterPro"/>
</dbReference>
<dbReference type="EC" id="2.7.1.202" evidence="3"/>
<evidence type="ECO:0000313" key="18">
    <source>
        <dbReference type="Proteomes" id="UP000255279"/>
    </source>
</evidence>
<evidence type="ECO:0000256" key="3">
    <source>
        <dbReference type="ARBA" id="ARBA00012799"/>
    </source>
</evidence>
<dbReference type="PROSITE" id="PS51099">
    <property type="entry name" value="PTS_EIIB_TYPE_2"/>
    <property type="match status" value="1"/>
</dbReference>
<dbReference type="PANTHER" id="PTHR30505">
    <property type="entry name" value="FRUCTOSE-LIKE PERMEASE"/>
    <property type="match status" value="1"/>
</dbReference>
<evidence type="ECO:0000256" key="13">
    <source>
        <dbReference type="ARBA" id="ARBA00023136"/>
    </source>
</evidence>
<keyword evidence="10 14" id="KW-0812">Transmembrane</keyword>
<dbReference type="AlphaFoldDB" id="A0A378RDU2"/>
<evidence type="ECO:0000256" key="10">
    <source>
        <dbReference type="ARBA" id="ARBA00022692"/>
    </source>
</evidence>
<dbReference type="InterPro" id="IPR006327">
    <property type="entry name" value="PTS_IIC_fruc"/>
</dbReference>
<sequence>MTTQTDFSCVDLSCAERFLVGSESPSAQALLVAKALTASLNRHGKSAQMLSIAKLDQAGSEPNTVRIVIGDTAKSSSANTLYLQKDAVQLDELANAEYVSELLNKAQTQTLPSQAAQSAVKNIVAVTACPTGVAHTFMSAEAIENYAKKQGWTVKVETRGQVGAGNEITPDEVAAADLVFVAADIDVDLSKFAGKKMYRTSTQLALKKTEQEFTKAFAEASVYQGAGTAAQSAPADEKKGVYKHLMTGVSHMLPLVVAGGLLIALSFMFGIEAFKDENLAFGLPKALMDIGGGAAFALMIAVFSGYVAFSIADRPGLAVGLIGGMLANSAGAGILGGIIAGFLAGYTVKWLNSAIKLPASLTSLKPILILPLLGSLIVGLLMVYAINPPVAALMTALTDWLKSMGEVNAIILGLILGAMMCTDMGGPVNKAAYTFSVGMIASGVYTPIAAAMAAGMVPPIGMAIATWLARRKFNENQRNAGKASFALGLCFISEGALPFVAADPARVIIASLIGGGLAGAISMGLSIELQAPHGGLFVIPFVSQPLMYLAAIAIGSVVTGVIYALIKKSEVQA</sequence>
<feature type="domain" description="PTS EIIC type-2" evidence="16">
    <location>
        <begin position="241"/>
        <end position="573"/>
    </location>
</feature>
<dbReference type="RefSeq" id="WP_242620120.1">
    <property type="nucleotide sequence ID" value="NZ_CAACXO010000031.1"/>
</dbReference>
<dbReference type="InterPro" id="IPR003352">
    <property type="entry name" value="PTS_EIIC"/>
</dbReference>
<evidence type="ECO:0000256" key="12">
    <source>
        <dbReference type="ARBA" id="ARBA00022989"/>
    </source>
</evidence>
<dbReference type="InterPro" id="IPR003501">
    <property type="entry name" value="PTS_EIIB_2/3"/>
</dbReference>
<feature type="transmembrane region" description="Helical" evidence="14">
    <location>
        <begin position="546"/>
        <end position="566"/>
    </location>
</feature>
<proteinExistence type="predicted"/>
<dbReference type="GO" id="GO:0022877">
    <property type="term" value="F:protein-N(PI)-phosphohistidine-fructose phosphotransferase system transporter activity"/>
    <property type="evidence" value="ECO:0007669"/>
    <property type="project" value="InterPro"/>
</dbReference>
<evidence type="ECO:0000259" key="15">
    <source>
        <dbReference type="PROSITE" id="PS51099"/>
    </source>
</evidence>
<feature type="transmembrane region" description="Helical" evidence="14">
    <location>
        <begin position="366"/>
        <end position="386"/>
    </location>
</feature>
<evidence type="ECO:0000256" key="5">
    <source>
        <dbReference type="ARBA" id="ARBA00022475"/>
    </source>
</evidence>
<feature type="transmembrane region" description="Helical" evidence="14">
    <location>
        <begin position="448"/>
        <end position="468"/>
    </location>
</feature>
<dbReference type="InterPro" id="IPR003353">
    <property type="entry name" value="PTS_IIB_fruc"/>
</dbReference>
<evidence type="ECO:0000256" key="7">
    <source>
        <dbReference type="ARBA" id="ARBA00022597"/>
    </source>
</evidence>
<evidence type="ECO:0000313" key="17">
    <source>
        <dbReference type="EMBL" id="STZ14911.1"/>
    </source>
</evidence>
<dbReference type="EMBL" id="UGQE01000004">
    <property type="protein sequence ID" value="STZ14911.1"/>
    <property type="molecule type" value="Genomic_DNA"/>
</dbReference>
<comment type="catalytic activity">
    <reaction evidence="1">
        <text>D-fructose(out) + N(pros)-phospho-L-histidyl-[protein] = D-fructose 1-phosphate(in) + L-histidyl-[protein]</text>
        <dbReference type="Rhea" id="RHEA:49252"/>
        <dbReference type="Rhea" id="RHEA-COMP:9745"/>
        <dbReference type="Rhea" id="RHEA-COMP:9746"/>
        <dbReference type="ChEBI" id="CHEBI:29979"/>
        <dbReference type="ChEBI" id="CHEBI:37721"/>
        <dbReference type="ChEBI" id="CHEBI:58674"/>
        <dbReference type="ChEBI" id="CHEBI:64837"/>
        <dbReference type="EC" id="2.7.1.202"/>
    </reaction>
</comment>
<dbReference type="GO" id="GO:0090563">
    <property type="term" value="F:protein-phosphocysteine-sugar phosphotransferase activity"/>
    <property type="evidence" value="ECO:0007669"/>
    <property type="project" value="TreeGrafter"/>
</dbReference>
<evidence type="ECO:0000256" key="11">
    <source>
        <dbReference type="ARBA" id="ARBA00022777"/>
    </source>
</evidence>
<dbReference type="Proteomes" id="UP000255279">
    <property type="component" value="Unassembled WGS sequence"/>
</dbReference>
<dbReference type="GO" id="GO:0016301">
    <property type="term" value="F:kinase activity"/>
    <property type="evidence" value="ECO:0007669"/>
    <property type="project" value="UniProtKB-KW"/>
</dbReference>
<dbReference type="InterPro" id="IPR050864">
    <property type="entry name" value="Bacterial_PTS_Sugar_Transport"/>
</dbReference>
<reference evidence="17 18" key="1">
    <citation type="submission" date="2018-06" db="EMBL/GenBank/DDBJ databases">
        <authorList>
            <consortium name="Pathogen Informatics"/>
            <person name="Doyle S."/>
        </authorList>
    </citation>
    <scope>NUCLEOTIDE SEQUENCE [LARGE SCALE GENOMIC DNA]</scope>
    <source>
        <strain evidence="17 18">NCTC10293</strain>
    </source>
</reference>
<dbReference type="PROSITE" id="PS51104">
    <property type="entry name" value="PTS_EIIC_TYPE_2"/>
    <property type="match status" value="1"/>
</dbReference>
<feature type="transmembrane region" description="Helical" evidence="14">
    <location>
        <begin position="290"/>
        <end position="309"/>
    </location>
</feature>
<feature type="transmembrane region" description="Helical" evidence="14">
    <location>
        <begin position="252"/>
        <end position="270"/>
    </location>
</feature>
<evidence type="ECO:0000256" key="8">
    <source>
        <dbReference type="ARBA" id="ARBA00022679"/>
    </source>
</evidence>
<evidence type="ECO:0000259" key="16">
    <source>
        <dbReference type="PROSITE" id="PS51104"/>
    </source>
</evidence>
<dbReference type="GO" id="GO:0005886">
    <property type="term" value="C:plasma membrane"/>
    <property type="evidence" value="ECO:0007669"/>
    <property type="project" value="UniProtKB-SubCell"/>
</dbReference>
<evidence type="ECO:0000256" key="1">
    <source>
        <dbReference type="ARBA" id="ARBA00001401"/>
    </source>
</evidence>
<protein>
    <recommendedName>
        <fullName evidence="3">protein-N(pi)-phosphohistidine--D-fructose phosphotransferase</fullName>
        <ecNumber evidence="3">2.7.1.202</ecNumber>
    </recommendedName>
</protein>
<organism evidence="17 18">
    <name type="scientific">Moraxella caviae</name>
    <dbReference type="NCBI Taxonomy" id="34060"/>
    <lineage>
        <taxon>Bacteria</taxon>
        <taxon>Pseudomonadati</taxon>
        <taxon>Pseudomonadota</taxon>
        <taxon>Gammaproteobacteria</taxon>
        <taxon>Moraxellales</taxon>
        <taxon>Moraxellaceae</taxon>
        <taxon>Moraxella</taxon>
    </lineage>
</organism>
<name>A0A378RDU2_9GAMM</name>
<dbReference type="NCBIfam" id="TIGR00829">
    <property type="entry name" value="FRU"/>
    <property type="match status" value="1"/>
</dbReference>
<evidence type="ECO:0000256" key="6">
    <source>
        <dbReference type="ARBA" id="ARBA00022553"/>
    </source>
</evidence>
<dbReference type="SUPFAM" id="SSF52794">
    <property type="entry name" value="PTS system IIB component-like"/>
    <property type="match status" value="1"/>
</dbReference>
<dbReference type="InterPro" id="IPR013011">
    <property type="entry name" value="PTS_EIIB_2"/>
</dbReference>
<dbReference type="CDD" id="cd05569">
    <property type="entry name" value="PTS_IIB_fructose"/>
    <property type="match status" value="1"/>
</dbReference>
<feature type="transmembrane region" description="Helical" evidence="14">
    <location>
        <begin position="321"/>
        <end position="346"/>
    </location>
</feature>
<accession>A0A378RDU2</accession>
<keyword evidence="11" id="KW-0418">Kinase</keyword>
<dbReference type="GO" id="GO:0009401">
    <property type="term" value="P:phosphoenolpyruvate-dependent sugar phosphotransferase system"/>
    <property type="evidence" value="ECO:0007669"/>
    <property type="project" value="UniProtKB-KW"/>
</dbReference>
<keyword evidence="4" id="KW-0813">Transport</keyword>
<dbReference type="InterPro" id="IPR013014">
    <property type="entry name" value="PTS_EIIC_2"/>
</dbReference>
<gene>
    <name evidence="17" type="primary">fruA</name>
    <name evidence="17" type="ORF">NCTC10293_02517</name>
</gene>
<evidence type="ECO:0000256" key="14">
    <source>
        <dbReference type="SAM" id="Phobius"/>
    </source>
</evidence>
<dbReference type="PANTHER" id="PTHR30505:SF0">
    <property type="entry name" value="FRUCTOSE-LIKE PTS SYSTEM EIIBC COMPONENT-RELATED"/>
    <property type="match status" value="1"/>
</dbReference>
<dbReference type="NCBIfam" id="TIGR01427">
    <property type="entry name" value="PTS_IIC_fructo"/>
    <property type="match status" value="1"/>
</dbReference>
<dbReference type="Pfam" id="PF02302">
    <property type="entry name" value="PTS_IIB"/>
    <property type="match status" value="1"/>
</dbReference>
<keyword evidence="9" id="KW-0598">Phosphotransferase system</keyword>
<keyword evidence="5" id="KW-1003">Cell membrane</keyword>
<dbReference type="Gene3D" id="3.40.50.2300">
    <property type="match status" value="1"/>
</dbReference>
<feature type="transmembrane region" description="Helical" evidence="14">
    <location>
        <begin position="407"/>
        <end position="428"/>
    </location>
</feature>
<dbReference type="FunFam" id="3.40.50.2300:FF:000014">
    <property type="entry name" value="PTS system fructose-like transporter subunit IIB"/>
    <property type="match status" value="1"/>
</dbReference>
<dbReference type="Pfam" id="PF02378">
    <property type="entry name" value="PTS_EIIC"/>
    <property type="match status" value="1"/>
</dbReference>
<keyword evidence="12 14" id="KW-1133">Transmembrane helix</keyword>